<protein>
    <submittedName>
        <fullName evidence="2">DUF3857 domain-containing protein</fullName>
    </submittedName>
</protein>
<name>A0ABS9RKX9_9FLAO</name>
<sequence length="649" mass="74895">MKLTTFLLCICLSIKAFSQEVKFGKISTEELEEKMNPLDSSANATYLYKYRWSHIEYEEQLGEFYMKTEVQERIKIYNKEGFNYATKVINLRVGNNKEEEFQGLKAYTYNLEGGKAEEVKLDKDGVFETEKHKYLNQVTFTMPNIKEGSIIEYKYTVVSPFFWMVDDFYFQHAIPVKIVEARFDSPEYFNFKTMSKGYLPVIPETSRKSDRTFDCLRDCNSFNLTNVPALKDEPYVNNINNYRSSISYELSFVNWPLTPIKYYATTWEDVVKTIYDSPGFGDELNRNSYYKEDIEALIAGESQPLAKAAKIFNYVKSSIKWNGYTSKYAQEGVKKAYLRKEGNVADINLMLTSMLRYAGLTANPVLVSTRDNGIPLFPTLDGYNYVIAAIESPDGIVLLDATTSHGLPNVLPVRALNWEGRIVRENKTSSTVNLYPKEKSVNQVSLLASLNESGDLEGNVRFLRSNYFAMNYRDDFFEEGQDKYLEKLESKFGNIEISEFNVQNEKDISKPVIESFKFSLESQADVINNKIYFSPLFFLKTTENPFKLEKREFPVDFSYPKSNKYKFVVKVPENYKVESTPESVQMLLPDNLGAFKYIVKASPDGKTVHITFDTDINQSIIVPAYYEQLKAYFSKLIEKQSEQIVLIKV</sequence>
<evidence type="ECO:0000313" key="3">
    <source>
        <dbReference type="Proteomes" id="UP001156141"/>
    </source>
</evidence>
<dbReference type="Gene3D" id="2.60.40.3140">
    <property type="match status" value="1"/>
</dbReference>
<comment type="caution">
    <text evidence="2">The sequence shown here is derived from an EMBL/GenBank/DDBJ whole genome shotgun (WGS) entry which is preliminary data.</text>
</comment>
<dbReference type="Gene3D" id="3.10.620.30">
    <property type="match status" value="1"/>
</dbReference>
<dbReference type="Pfam" id="PF01841">
    <property type="entry name" value="Transglut_core"/>
    <property type="match status" value="1"/>
</dbReference>
<accession>A0ABS9RKX9</accession>
<dbReference type="EMBL" id="JAKVQD010000004">
    <property type="protein sequence ID" value="MCH4553166.1"/>
    <property type="molecule type" value="Genomic_DNA"/>
</dbReference>
<evidence type="ECO:0000313" key="2">
    <source>
        <dbReference type="EMBL" id="MCH4553166.1"/>
    </source>
</evidence>
<reference evidence="2" key="1">
    <citation type="submission" date="2022-02" db="EMBL/GenBank/DDBJ databases">
        <title>Aestuariibaculum sp., a marine bacterium isolated from sediment in Guangxi.</title>
        <authorList>
            <person name="Ying J."/>
        </authorList>
    </citation>
    <scope>NUCLEOTIDE SEQUENCE</scope>
    <source>
        <strain evidence="2">L182</strain>
    </source>
</reference>
<dbReference type="Gene3D" id="2.60.120.1130">
    <property type="match status" value="1"/>
</dbReference>
<proteinExistence type="predicted"/>
<dbReference type="RefSeq" id="WP_240573615.1">
    <property type="nucleotide sequence ID" value="NZ_CP136709.1"/>
</dbReference>
<keyword evidence="3" id="KW-1185">Reference proteome</keyword>
<dbReference type="InterPro" id="IPR002931">
    <property type="entry name" value="Transglutaminase-like"/>
</dbReference>
<dbReference type="Proteomes" id="UP001156141">
    <property type="component" value="Unassembled WGS sequence"/>
</dbReference>
<organism evidence="2 3">
    <name type="scientific">Aestuariibaculum lutulentum</name>
    <dbReference type="NCBI Taxonomy" id="2920935"/>
    <lineage>
        <taxon>Bacteria</taxon>
        <taxon>Pseudomonadati</taxon>
        <taxon>Bacteroidota</taxon>
        <taxon>Flavobacteriia</taxon>
        <taxon>Flavobacteriales</taxon>
        <taxon>Flavobacteriaceae</taxon>
    </lineage>
</organism>
<feature type="domain" description="Transglutaminase-like" evidence="1">
    <location>
        <begin position="297"/>
        <end position="373"/>
    </location>
</feature>
<evidence type="ECO:0000259" key="1">
    <source>
        <dbReference type="Pfam" id="PF01841"/>
    </source>
</evidence>
<gene>
    <name evidence="2" type="ORF">MKW35_11075</name>
</gene>